<dbReference type="InterPro" id="IPR002347">
    <property type="entry name" value="SDR_fam"/>
</dbReference>
<dbReference type="PRINTS" id="PR00081">
    <property type="entry name" value="GDHRDH"/>
</dbReference>
<dbReference type="Pfam" id="PF13561">
    <property type="entry name" value="adh_short_C2"/>
    <property type="match status" value="1"/>
</dbReference>
<reference evidence="3 6" key="3">
    <citation type="submission" date="2019-12" db="EMBL/GenBank/DDBJ databases">
        <title>Draft Genome Sequences of Six Type Strains of the Genus Massilia.</title>
        <authorList>
            <person name="Miess H."/>
            <person name="Frediansyah A."/>
            <person name="Goeker M."/>
            <person name="Gross H."/>
        </authorList>
    </citation>
    <scope>NUCLEOTIDE SEQUENCE [LARGE SCALE GENOMIC DNA]</scope>
    <source>
        <strain evidence="3 6">DSM 26639</strain>
    </source>
</reference>
<dbReference type="InterPro" id="IPR036291">
    <property type="entry name" value="NAD(P)-bd_dom_sf"/>
</dbReference>
<reference evidence="4 5" key="1">
    <citation type="journal article" date="2015" name="Stand. Genomic Sci.">
        <title>Genomic Encyclopedia of Bacterial and Archaeal Type Strains, Phase III: the genomes of soil and plant-associated and newly described type strains.</title>
        <authorList>
            <person name="Whitman W.B."/>
            <person name="Woyke T."/>
            <person name="Klenk H.P."/>
            <person name="Zhou Y."/>
            <person name="Lilburn T.G."/>
            <person name="Beck B.J."/>
            <person name="De Vos P."/>
            <person name="Vandamme P."/>
            <person name="Eisen J.A."/>
            <person name="Garrity G."/>
            <person name="Hugenholtz P."/>
            <person name="Kyrpides N.C."/>
        </authorList>
    </citation>
    <scope>NUCLEOTIDE SEQUENCE [LARGE SCALE GENOMIC DNA]</scope>
    <source>
        <strain evidence="4 5">CGMCC 1.10685</strain>
    </source>
</reference>
<dbReference type="EMBL" id="CP046904">
    <property type="protein sequence ID" value="QGZ39371.1"/>
    <property type="molecule type" value="Genomic_DNA"/>
</dbReference>
<dbReference type="SUPFAM" id="SSF51735">
    <property type="entry name" value="NAD(P)-binding Rossmann-fold domains"/>
    <property type="match status" value="1"/>
</dbReference>
<dbReference type="AlphaFoldDB" id="A0A562PS90"/>
<accession>A0A562PS90</accession>
<dbReference type="Gene3D" id="3.40.50.720">
    <property type="entry name" value="NAD(P)-binding Rossmann-like Domain"/>
    <property type="match status" value="1"/>
</dbReference>
<protein>
    <submittedName>
        <fullName evidence="4">NAD(P)-dependent dehydrogenase (Short-subunit alcohol dehydrogenase family)</fullName>
    </submittedName>
    <submittedName>
        <fullName evidence="3">Short chain dehydrogenase</fullName>
    </submittedName>
</protein>
<keyword evidence="6" id="KW-1185">Reference proteome</keyword>
<evidence type="ECO:0000313" key="5">
    <source>
        <dbReference type="Proteomes" id="UP000315112"/>
    </source>
</evidence>
<gene>
    <name evidence="3" type="ORF">GO485_10150</name>
    <name evidence="4" type="ORF">IP92_02373</name>
</gene>
<name>A0A562PS90_9BURK</name>
<dbReference type="OrthoDB" id="9787486at2"/>
<keyword evidence="2" id="KW-0560">Oxidoreductase</keyword>
<proteinExistence type="inferred from homology"/>
<reference evidence="4" key="2">
    <citation type="submission" date="2019-07" db="EMBL/GenBank/DDBJ databases">
        <authorList>
            <person name="Whitman W."/>
            <person name="Huntemann M."/>
            <person name="Clum A."/>
            <person name="Pillay M."/>
            <person name="Palaniappan K."/>
            <person name="Varghese N."/>
            <person name="Mikhailova N."/>
            <person name="Stamatis D."/>
            <person name="Reddy T."/>
            <person name="Daum C."/>
            <person name="Shapiro N."/>
            <person name="Ivanova N."/>
            <person name="Kyrpides N."/>
            <person name="Woyke T."/>
        </authorList>
    </citation>
    <scope>NUCLEOTIDE SEQUENCE</scope>
    <source>
        <strain evidence="4">CGMCC 1.10685</strain>
    </source>
</reference>
<dbReference type="InterPro" id="IPR051122">
    <property type="entry name" value="SDR_DHRS6-like"/>
</dbReference>
<dbReference type="EMBL" id="VLKW01000004">
    <property type="protein sequence ID" value="TWI47315.1"/>
    <property type="molecule type" value="Genomic_DNA"/>
</dbReference>
<sequence length="199" mass="20798">MKIIVIGAAGTIGRAVVERLGRHHDIIGAGRGSGEEQVAIEDYASVQALFARTGPVDGVVVAAGGLHIGPFSEMTPEQFQVGLHSKLLGQVHVALAAQHALNDGGSITLTSGIDAYHAIRHGANAMTVNLGLEGFVAGAALDLQRGLRINVVAPTVLTESVPLYGHLFPGFEPADAKRVAMAYQRSVDGPETGKVYRVY</sequence>
<evidence type="ECO:0000313" key="6">
    <source>
        <dbReference type="Proteomes" id="UP000437862"/>
    </source>
</evidence>
<dbReference type="Proteomes" id="UP000315112">
    <property type="component" value="Unassembled WGS sequence"/>
</dbReference>
<dbReference type="Proteomes" id="UP000437862">
    <property type="component" value="Chromosome"/>
</dbReference>
<evidence type="ECO:0000313" key="4">
    <source>
        <dbReference type="EMBL" id="TWI47315.1"/>
    </source>
</evidence>
<comment type="similarity">
    <text evidence="1">Belongs to the short-chain dehydrogenases/reductases (SDR) family.</text>
</comment>
<dbReference type="CDD" id="cd11731">
    <property type="entry name" value="Lin1944_like_SDR_c"/>
    <property type="match status" value="1"/>
</dbReference>
<dbReference type="RefSeq" id="WP_145874985.1">
    <property type="nucleotide sequence ID" value="NZ_CP046904.1"/>
</dbReference>
<dbReference type="GO" id="GO:0016491">
    <property type="term" value="F:oxidoreductase activity"/>
    <property type="evidence" value="ECO:0007669"/>
    <property type="project" value="UniProtKB-KW"/>
</dbReference>
<evidence type="ECO:0000256" key="2">
    <source>
        <dbReference type="ARBA" id="ARBA00023002"/>
    </source>
</evidence>
<evidence type="ECO:0000256" key="1">
    <source>
        <dbReference type="ARBA" id="ARBA00006484"/>
    </source>
</evidence>
<dbReference type="PANTHER" id="PTHR43477">
    <property type="entry name" value="DIHYDROANTICAPSIN 7-DEHYDROGENASE"/>
    <property type="match status" value="1"/>
</dbReference>
<dbReference type="PANTHER" id="PTHR43477:SF1">
    <property type="entry name" value="DIHYDROANTICAPSIN 7-DEHYDROGENASE"/>
    <property type="match status" value="1"/>
</dbReference>
<dbReference type="NCBIfam" id="NF005754">
    <property type="entry name" value="PRK07578.1"/>
    <property type="match status" value="1"/>
</dbReference>
<organism evidence="4 5">
    <name type="scientific">Pseudoduganella flava</name>
    <dbReference type="NCBI Taxonomy" id="871742"/>
    <lineage>
        <taxon>Bacteria</taxon>
        <taxon>Pseudomonadati</taxon>
        <taxon>Pseudomonadota</taxon>
        <taxon>Betaproteobacteria</taxon>
        <taxon>Burkholderiales</taxon>
        <taxon>Oxalobacteraceae</taxon>
        <taxon>Telluria group</taxon>
        <taxon>Pseudoduganella</taxon>
    </lineage>
</organism>
<evidence type="ECO:0000313" key="3">
    <source>
        <dbReference type="EMBL" id="QGZ39371.1"/>
    </source>
</evidence>